<accession>A0AAE1BA59</accession>
<evidence type="ECO:0000313" key="2">
    <source>
        <dbReference type="Proteomes" id="UP001283361"/>
    </source>
</evidence>
<dbReference type="EMBL" id="JAWDGP010000310">
    <property type="protein sequence ID" value="KAK3801462.1"/>
    <property type="molecule type" value="Genomic_DNA"/>
</dbReference>
<gene>
    <name evidence="1" type="ORF">RRG08_010045</name>
</gene>
<dbReference type="Proteomes" id="UP001283361">
    <property type="component" value="Unassembled WGS sequence"/>
</dbReference>
<protein>
    <submittedName>
        <fullName evidence="1">Uncharacterized protein</fullName>
    </submittedName>
</protein>
<keyword evidence="2" id="KW-1185">Reference proteome</keyword>
<comment type="caution">
    <text evidence="1">The sequence shown here is derived from an EMBL/GenBank/DDBJ whole genome shotgun (WGS) entry which is preliminary data.</text>
</comment>
<proteinExistence type="predicted"/>
<organism evidence="1 2">
    <name type="scientific">Elysia crispata</name>
    <name type="common">lettuce slug</name>
    <dbReference type="NCBI Taxonomy" id="231223"/>
    <lineage>
        <taxon>Eukaryota</taxon>
        <taxon>Metazoa</taxon>
        <taxon>Spiralia</taxon>
        <taxon>Lophotrochozoa</taxon>
        <taxon>Mollusca</taxon>
        <taxon>Gastropoda</taxon>
        <taxon>Heterobranchia</taxon>
        <taxon>Euthyneura</taxon>
        <taxon>Panpulmonata</taxon>
        <taxon>Sacoglossa</taxon>
        <taxon>Placobranchoidea</taxon>
        <taxon>Plakobranchidae</taxon>
        <taxon>Elysia</taxon>
    </lineage>
</organism>
<dbReference type="AlphaFoldDB" id="A0AAE1BA59"/>
<reference evidence="1" key="1">
    <citation type="journal article" date="2023" name="G3 (Bethesda)">
        <title>A reference genome for the long-term kleptoplast-retaining sea slug Elysia crispata morphotype clarki.</title>
        <authorList>
            <person name="Eastman K.E."/>
            <person name="Pendleton A.L."/>
            <person name="Shaikh M.A."/>
            <person name="Suttiyut T."/>
            <person name="Ogas R."/>
            <person name="Tomko P."/>
            <person name="Gavelis G."/>
            <person name="Widhalm J.R."/>
            <person name="Wisecaver J.H."/>
        </authorList>
    </citation>
    <scope>NUCLEOTIDE SEQUENCE</scope>
    <source>
        <strain evidence="1">ECLA1</strain>
    </source>
</reference>
<sequence>MRIEVDHRFFPQIKFKPLSDRAKLGREPAENDFPDIRAEDNIPQPPALPIFVFRFSVAGDIIITRPAISALLQQACMSLGYRRIEI</sequence>
<name>A0AAE1BA59_9GAST</name>
<evidence type="ECO:0000313" key="1">
    <source>
        <dbReference type="EMBL" id="KAK3801462.1"/>
    </source>
</evidence>